<reference evidence="2 4" key="1">
    <citation type="journal article" date="2008" name="Science">
        <title>The Physcomitrella genome reveals evolutionary insights into the conquest of land by plants.</title>
        <authorList>
            <person name="Rensing S."/>
            <person name="Lang D."/>
            <person name="Zimmer A."/>
            <person name="Terry A."/>
            <person name="Salamov A."/>
            <person name="Shapiro H."/>
            <person name="Nishiyama T."/>
            <person name="Perroud P.-F."/>
            <person name="Lindquist E."/>
            <person name="Kamisugi Y."/>
            <person name="Tanahashi T."/>
            <person name="Sakakibara K."/>
            <person name="Fujita T."/>
            <person name="Oishi K."/>
            <person name="Shin-I T."/>
            <person name="Kuroki Y."/>
            <person name="Toyoda A."/>
            <person name="Suzuki Y."/>
            <person name="Hashimoto A."/>
            <person name="Yamaguchi K."/>
            <person name="Sugano A."/>
            <person name="Kohara Y."/>
            <person name="Fujiyama A."/>
            <person name="Anterola A."/>
            <person name="Aoki S."/>
            <person name="Ashton N."/>
            <person name="Barbazuk W.B."/>
            <person name="Barker E."/>
            <person name="Bennetzen J."/>
            <person name="Bezanilla M."/>
            <person name="Blankenship R."/>
            <person name="Cho S.H."/>
            <person name="Dutcher S."/>
            <person name="Estelle M."/>
            <person name="Fawcett J.A."/>
            <person name="Gundlach H."/>
            <person name="Hanada K."/>
            <person name="Heyl A."/>
            <person name="Hicks K.A."/>
            <person name="Hugh J."/>
            <person name="Lohr M."/>
            <person name="Mayer K."/>
            <person name="Melkozernov A."/>
            <person name="Murata T."/>
            <person name="Nelson D."/>
            <person name="Pils B."/>
            <person name="Prigge M."/>
            <person name="Reiss B."/>
            <person name="Renner T."/>
            <person name="Rombauts S."/>
            <person name="Rushton P."/>
            <person name="Sanderfoot A."/>
            <person name="Schween G."/>
            <person name="Shiu S.-H."/>
            <person name="Stueber K."/>
            <person name="Theodoulou F.L."/>
            <person name="Tu H."/>
            <person name="Van de Peer Y."/>
            <person name="Verrier P.J."/>
            <person name="Waters E."/>
            <person name="Wood A."/>
            <person name="Yang L."/>
            <person name="Cove D."/>
            <person name="Cuming A."/>
            <person name="Hasebe M."/>
            <person name="Lucas S."/>
            <person name="Mishler D.B."/>
            <person name="Reski R."/>
            <person name="Grigoriev I."/>
            <person name="Quatrano R.S."/>
            <person name="Boore J.L."/>
        </authorList>
    </citation>
    <scope>NUCLEOTIDE SEQUENCE [LARGE SCALE GENOMIC DNA]</scope>
    <source>
        <strain evidence="3 4">cv. Gransden 2004</strain>
    </source>
</reference>
<dbReference type="InParanoid" id="A0A2K1KKM4"/>
<protein>
    <submittedName>
        <fullName evidence="2 3">Uncharacterized protein</fullName>
    </submittedName>
</protein>
<keyword evidence="1" id="KW-0812">Transmembrane</keyword>
<reference evidence="2 4" key="2">
    <citation type="journal article" date="2018" name="Plant J.">
        <title>The Physcomitrella patens chromosome-scale assembly reveals moss genome structure and evolution.</title>
        <authorList>
            <person name="Lang D."/>
            <person name="Ullrich K.K."/>
            <person name="Murat F."/>
            <person name="Fuchs J."/>
            <person name="Jenkins J."/>
            <person name="Haas F.B."/>
            <person name="Piednoel M."/>
            <person name="Gundlach H."/>
            <person name="Van Bel M."/>
            <person name="Meyberg R."/>
            <person name="Vives C."/>
            <person name="Morata J."/>
            <person name="Symeonidi A."/>
            <person name="Hiss M."/>
            <person name="Muchero W."/>
            <person name="Kamisugi Y."/>
            <person name="Saleh O."/>
            <person name="Blanc G."/>
            <person name="Decker E.L."/>
            <person name="van Gessel N."/>
            <person name="Grimwood J."/>
            <person name="Hayes R.D."/>
            <person name="Graham S.W."/>
            <person name="Gunter L.E."/>
            <person name="McDaniel S.F."/>
            <person name="Hoernstein S.N.W."/>
            <person name="Larsson A."/>
            <person name="Li F.W."/>
            <person name="Perroud P.F."/>
            <person name="Phillips J."/>
            <person name="Ranjan P."/>
            <person name="Rokshar D.S."/>
            <person name="Rothfels C.J."/>
            <person name="Schneider L."/>
            <person name="Shu S."/>
            <person name="Stevenson D.W."/>
            <person name="Thummler F."/>
            <person name="Tillich M."/>
            <person name="Villarreal Aguilar J.C."/>
            <person name="Widiez T."/>
            <person name="Wong G.K."/>
            <person name="Wymore A."/>
            <person name="Zhang Y."/>
            <person name="Zimmer A.D."/>
            <person name="Quatrano R.S."/>
            <person name="Mayer K.F.X."/>
            <person name="Goodstein D."/>
            <person name="Casacuberta J.M."/>
            <person name="Vandepoele K."/>
            <person name="Reski R."/>
            <person name="Cuming A.C."/>
            <person name="Tuskan G.A."/>
            <person name="Maumus F."/>
            <person name="Salse J."/>
            <person name="Schmutz J."/>
            <person name="Rensing S.A."/>
        </authorList>
    </citation>
    <scope>NUCLEOTIDE SEQUENCE [LARGE SCALE GENOMIC DNA]</scope>
    <source>
        <strain evidence="3 4">cv. Gransden 2004</strain>
    </source>
</reference>
<sequence>MGFVCWVLIVSLLVCWHSLLVVLKTRMLKLTLNLVIFSPSPKYLHEYI</sequence>
<reference evidence="3" key="3">
    <citation type="submission" date="2020-12" db="UniProtKB">
        <authorList>
            <consortium name="EnsemblPlants"/>
        </authorList>
    </citation>
    <scope>IDENTIFICATION</scope>
</reference>
<name>A0A2K1KKM4_PHYPA</name>
<evidence type="ECO:0000313" key="2">
    <source>
        <dbReference type="EMBL" id="PNR54319.1"/>
    </source>
</evidence>
<evidence type="ECO:0000256" key="1">
    <source>
        <dbReference type="SAM" id="Phobius"/>
    </source>
</evidence>
<feature type="transmembrane region" description="Helical" evidence="1">
    <location>
        <begin position="6"/>
        <end position="23"/>
    </location>
</feature>
<dbReference type="EMBL" id="ABEU02000005">
    <property type="protein sequence ID" value="PNR54319.1"/>
    <property type="molecule type" value="Genomic_DNA"/>
</dbReference>
<dbReference type="Gramene" id="Pp3c5_21580V3.1">
    <property type="protein sequence ID" value="Pp3c5_21580V3.1"/>
    <property type="gene ID" value="Pp3c5_21580"/>
</dbReference>
<evidence type="ECO:0000313" key="4">
    <source>
        <dbReference type="Proteomes" id="UP000006727"/>
    </source>
</evidence>
<dbReference type="EnsemblPlants" id="Pp3c5_21580V3.1">
    <property type="protein sequence ID" value="Pp3c5_21580V3.1"/>
    <property type="gene ID" value="Pp3c5_21580"/>
</dbReference>
<keyword evidence="1" id="KW-0472">Membrane</keyword>
<keyword evidence="1" id="KW-1133">Transmembrane helix</keyword>
<dbReference type="Proteomes" id="UP000006727">
    <property type="component" value="Chromosome 5"/>
</dbReference>
<gene>
    <name evidence="2" type="ORF">PHYPA_007996</name>
</gene>
<keyword evidence="4" id="KW-1185">Reference proteome</keyword>
<organism evidence="2">
    <name type="scientific">Physcomitrium patens</name>
    <name type="common">Spreading-leaved earth moss</name>
    <name type="synonym">Physcomitrella patens</name>
    <dbReference type="NCBI Taxonomy" id="3218"/>
    <lineage>
        <taxon>Eukaryota</taxon>
        <taxon>Viridiplantae</taxon>
        <taxon>Streptophyta</taxon>
        <taxon>Embryophyta</taxon>
        <taxon>Bryophyta</taxon>
        <taxon>Bryophytina</taxon>
        <taxon>Bryopsida</taxon>
        <taxon>Funariidae</taxon>
        <taxon>Funariales</taxon>
        <taxon>Funariaceae</taxon>
        <taxon>Physcomitrium</taxon>
    </lineage>
</organism>
<evidence type="ECO:0000313" key="3">
    <source>
        <dbReference type="EnsemblPlants" id="Pp3c5_21580V3.1"/>
    </source>
</evidence>
<dbReference type="AlphaFoldDB" id="A0A2K1KKM4"/>
<proteinExistence type="predicted"/>
<accession>A0A2K1KKM4</accession>